<dbReference type="GO" id="GO:0048786">
    <property type="term" value="C:presynaptic active zone"/>
    <property type="evidence" value="ECO:0007669"/>
    <property type="project" value="TreeGrafter"/>
</dbReference>
<sequence length="296" mass="34171">MLLTCALWFRNGLFRRGGSGAEADRALSQQSDSGAKGRGQGGAWLCCKRWKQKRSQECAALAAELHTCREQLVQREEEIANLKAERNNTRLLLQHLEFLISRHERSLRRTLVRRQAKTQAGVSSEVEVQSQMKELLATLCTLVAKLEEDLAISRKDLIRSEAMNSILQRDVREAMAQKEDMQERITTLEKHCLRAQQEATSLHDLKDKLENEIAKKDSLHRQTADQNWQLQERLEVAERKLQQTPRKAKSLPEVEAEPAQRVATLCKAEQRRGNIEERLRQMEAQLEEKNEELQRM</sequence>
<keyword evidence="2" id="KW-0175">Coiled coil</keyword>
<proteinExistence type="predicted"/>
<evidence type="ECO:0000256" key="3">
    <source>
        <dbReference type="SAM" id="MobiDB-lite"/>
    </source>
</evidence>
<accession>A0A9W2UDL9</accession>
<reference evidence="6" key="1">
    <citation type="submission" date="2025-08" db="UniProtKB">
        <authorList>
            <consortium name="RefSeq"/>
        </authorList>
    </citation>
    <scope>IDENTIFICATION</scope>
    <source>
        <tissue evidence="6">Whole blood</tissue>
    </source>
</reference>
<evidence type="ECO:0000313" key="5">
    <source>
        <dbReference type="Proteomes" id="UP001165780"/>
    </source>
</evidence>
<protein>
    <submittedName>
        <fullName evidence="6">Liprin-alpha-1-like</fullName>
    </submittedName>
</protein>
<feature type="coiled-coil region" evidence="2">
    <location>
        <begin position="164"/>
        <end position="240"/>
    </location>
</feature>
<organism evidence="5 6">
    <name type="scientific">Panthera pardus</name>
    <name type="common">Leopard</name>
    <name type="synonym">Felis pardus</name>
    <dbReference type="NCBI Taxonomy" id="9691"/>
    <lineage>
        <taxon>Eukaryota</taxon>
        <taxon>Metazoa</taxon>
        <taxon>Chordata</taxon>
        <taxon>Craniata</taxon>
        <taxon>Vertebrata</taxon>
        <taxon>Euteleostomi</taxon>
        <taxon>Mammalia</taxon>
        <taxon>Eutheria</taxon>
        <taxon>Laurasiatheria</taxon>
        <taxon>Carnivora</taxon>
        <taxon>Feliformia</taxon>
        <taxon>Felidae</taxon>
        <taxon>Pantherinae</taxon>
        <taxon>Panthera</taxon>
    </lineage>
</organism>
<dbReference type="Proteomes" id="UP001165780">
    <property type="component" value="Unplaced"/>
</dbReference>
<evidence type="ECO:0000313" key="6">
    <source>
        <dbReference type="RefSeq" id="XP_053744662.1"/>
    </source>
</evidence>
<dbReference type="Pfam" id="PF25526">
    <property type="entry name" value="LIP-1"/>
    <property type="match status" value="1"/>
</dbReference>
<keyword evidence="5" id="KW-1185">Reference proteome</keyword>
<dbReference type="GeneID" id="109261381"/>
<dbReference type="AlphaFoldDB" id="A0A9W2UDL9"/>
<dbReference type="InterPro" id="IPR029515">
    <property type="entry name" value="Liprin"/>
</dbReference>
<dbReference type="PANTHER" id="PTHR12587:SF15">
    <property type="entry name" value="LIPRIN-ALPHA-1"/>
    <property type="match status" value="1"/>
</dbReference>
<evidence type="ECO:0000256" key="2">
    <source>
        <dbReference type="SAM" id="Coils"/>
    </source>
</evidence>
<dbReference type="GO" id="GO:0050808">
    <property type="term" value="P:synapse organization"/>
    <property type="evidence" value="ECO:0007669"/>
    <property type="project" value="TreeGrafter"/>
</dbReference>
<evidence type="ECO:0000259" key="4">
    <source>
        <dbReference type="Pfam" id="PF25526"/>
    </source>
</evidence>
<keyword evidence="1" id="KW-0677">Repeat</keyword>
<dbReference type="InterPro" id="IPR057892">
    <property type="entry name" value="LIP-1_CC2"/>
</dbReference>
<feature type="coiled-coil region" evidence="2">
    <location>
        <begin position="65"/>
        <end position="92"/>
    </location>
</feature>
<name>A0A9W2UDL9_PANPR</name>
<dbReference type="RefSeq" id="XP_053744662.1">
    <property type="nucleotide sequence ID" value="XM_053888687.1"/>
</dbReference>
<feature type="region of interest" description="Disordered" evidence="3">
    <location>
        <begin position="241"/>
        <end position="260"/>
    </location>
</feature>
<gene>
    <name evidence="6" type="primary">LOC109261381</name>
</gene>
<dbReference type="PANTHER" id="PTHR12587">
    <property type="entry name" value="LAR INTERACTING PROTEIN LIP -RELATED PROTEIN"/>
    <property type="match status" value="1"/>
</dbReference>
<feature type="domain" description="Liprin-alpha CC2" evidence="4">
    <location>
        <begin position="119"/>
        <end position="295"/>
    </location>
</feature>
<evidence type="ECO:0000256" key="1">
    <source>
        <dbReference type="ARBA" id="ARBA00022737"/>
    </source>
</evidence>